<dbReference type="InterPro" id="IPR003018">
    <property type="entry name" value="GAF"/>
</dbReference>
<dbReference type="InterPro" id="IPR011102">
    <property type="entry name" value="Sig_transdc_His_kinase_HWE"/>
</dbReference>
<keyword evidence="5" id="KW-0716">Sensory transduction</keyword>
<reference evidence="15 16" key="1">
    <citation type="journal article" date="2018" name="Appl. Microbiol. Biotechnol.">
        <title>Co-cultivation of the strictly anaerobic methanogen Methanosarcina barkeri with aerobic methanotrophs in an oxygen-limited membrane bioreactor.</title>
        <authorList>
            <person name="In 't Zandt M.H."/>
            <person name="van den Bosch T.J.M."/>
            <person name="Rijkers R."/>
            <person name="van Kessel M.A.H.J."/>
            <person name="Jetten M.S.M."/>
            <person name="Welte C.U."/>
        </authorList>
    </citation>
    <scope>NUCLEOTIDE SEQUENCE [LARGE SCALE GENOMIC DNA]</scope>
    <source>
        <strain evidence="15 16">DSM 17706</strain>
    </source>
</reference>
<dbReference type="GO" id="GO:0009584">
    <property type="term" value="P:detection of visible light"/>
    <property type="evidence" value="ECO:0007669"/>
    <property type="project" value="InterPro"/>
</dbReference>
<dbReference type="Proteomes" id="UP000245137">
    <property type="component" value="Unassembled WGS sequence"/>
</dbReference>
<evidence type="ECO:0000256" key="9">
    <source>
        <dbReference type="ARBA" id="ARBA00022840"/>
    </source>
</evidence>
<feature type="domain" description="Response regulatory" evidence="14">
    <location>
        <begin position="741"/>
        <end position="852"/>
    </location>
</feature>
<dbReference type="InterPro" id="IPR013515">
    <property type="entry name" value="Phytochrome_cen-reg"/>
</dbReference>
<evidence type="ECO:0000256" key="12">
    <source>
        <dbReference type="PROSITE-ProRule" id="PRU00169"/>
    </source>
</evidence>
<dbReference type="GO" id="GO:0005524">
    <property type="term" value="F:ATP binding"/>
    <property type="evidence" value="ECO:0007669"/>
    <property type="project" value="UniProtKB-KW"/>
</dbReference>
<sequence length="864" mass="93419">MTPVDASERVDLSICDREPIHAPGAIQPHGVLLALDPNDMRIAQIAGDTQALLGAPHSALIGQNVEARLGAVAATRLTRLAADAAGPRSCLAFETEAGDGALALEGVVHLGDGVILVELEPRRDGVESDPLGLVQKMLAATAAAETLETYAEAVARETALATGFDHVMVYRFFPDRSGSVIAEAAAEGCPSYLGLRFPASDIPQQARRLYLTNWLRLIPDVRYTPAPIEPALSPATGRPLDLSHSVLRSVSPVHLRYLANMGVRASMSLSIVVGGELFGLVACHHRTPHFIDLRRRAACELFAQMISLEFQSRIEAETAKRRMRAGEVQSRLVGALSGRADLAGALLEGKPDLLDLIEADGCAVVVEGECATLGRTPSTQEIGALLSWIHAQSKQGLFVSDRLPLSYAPAEAFCDVASGVLAIAISRTPKDYVLFFRGELRQLVRWAGNPAEAVAMDGETLTPRASFEAWDETARLQSSAWSDTEIEIARSLRSAILEVFVHALDLAVRERQAAQAHQHFLMAELEHRAKNILSVIQSLVRFTARSAASLEEFNATLQSRLSTMARVQTLLTQSRWEGLSLRAIVEDELAPFRQGRESACRIDGEPVALKPKAALAVSMAIHELTTNAAKYGALSTPGGRVRVEWRRRREKGEKRLTLTWKESGGPPTAPPKRSGFGRMLIERTMAIDLGGEAELRFPATGVECRIRIPVSQIAFAKGPQESERHPRSAAAVEPAALARRRVLLVEDAALVALSVRELLEEWGMEIAQSCATVWDGLRAALRHDCDVALLDIDLDGEPVWPVADALAEAHVPFVFTTGFANRAVTPSRFAGRPVVTKPYAAEELVGALSRVMAHSASPQKAGRT</sequence>
<keyword evidence="7" id="KW-0547">Nucleotide-binding</keyword>
<feature type="modified residue" description="4-aspartylphosphate" evidence="12">
    <location>
        <position position="791"/>
    </location>
</feature>
<dbReference type="InterPro" id="IPR016132">
    <property type="entry name" value="Phyto_chromo_attachment"/>
</dbReference>
<evidence type="ECO:0000313" key="15">
    <source>
        <dbReference type="EMBL" id="PWB93896.1"/>
    </source>
</evidence>
<evidence type="ECO:0000256" key="4">
    <source>
        <dbReference type="ARBA" id="ARBA00022553"/>
    </source>
</evidence>
<dbReference type="InterPro" id="IPR036890">
    <property type="entry name" value="HATPase_C_sf"/>
</dbReference>
<evidence type="ECO:0000313" key="16">
    <source>
        <dbReference type="Proteomes" id="UP000245137"/>
    </source>
</evidence>
<protein>
    <recommendedName>
        <fullName evidence="2">histidine kinase</fullName>
        <ecNumber evidence="2">2.7.13.3</ecNumber>
    </recommendedName>
</protein>
<evidence type="ECO:0000259" key="13">
    <source>
        <dbReference type="PROSITE" id="PS50046"/>
    </source>
</evidence>
<evidence type="ECO:0000256" key="2">
    <source>
        <dbReference type="ARBA" id="ARBA00012438"/>
    </source>
</evidence>
<dbReference type="InterPro" id="IPR001789">
    <property type="entry name" value="Sig_transdc_resp-reg_receiver"/>
</dbReference>
<dbReference type="InterPro" id="IPR035965">
    <property type="entry name" value="PAS-like_dom_sf"/>
</dbReference>
<evidence type="ECO:0000256" key="7">
    <source>
        <dbReference type="ARBA" id="ARBA00022741"/>
    </source>
</evidence>
<evidence type="ECO:0000259" key="14">
    <source>
        <dbReference type="PROSITE" id="PS50110"/>
    </source>
</evidence>
<dbReference type="InterPro" id="IPR013654">
    <property type="entry name" value="PAS_2"/>
</dbReference>
<comment type="catalytic activity">
    <reaction evidence="1">
        <text>ATP + protein L-histidine = ADP + protein N-phospho-L-histidine.</text>
        <dbReference type="EC" id="2.7.13.3"/>
    </reaction>
</comment>
<dbReference type="EMBL" id="PUIV01000014">
    <property type="protein sequence ID" value="PWB93896.1"/>
    <property type="molecule type" value="Genomic_DNA"/>
</dbReference>
<dbReference type="GO" id="GO:0009881">
    <property type="term" value="F:photoreceptor activity"/>
    <property type="evidence" value="ECO:0007669"/>
    <property type="project" value="UniProtKB-KW"/>
</dbReference>
<dbReference type="SMART" id="SM00065">
    <property type="entry name" value="GAF"/>
    <property type="match status" value="1"/>
</dbReference>
<dbReference type="InterPro" id="IPR029016">
    <property type="entry name" value="GAF-like_dom_sf"/>
</dbReference>
<dbReference type="InterPro" id="IPR011006">
    <property type="entry name" value="CheY-like_superfamily"/>
</dbReference>
<keyword evidence="4 12" id="KW-0597">Phosphoprotein</keyword>
<proteinExistence type="predicted"/>
<dbReference type="Pfam" id="PF01590">
    <property type="entry name" value="GAF"/>
    <property type="match status" value="1"/>
</dbReference>
<dbReference type="Gene3D" id="3.30.565.10">
    <property type="entry name" value="Histidine kinase-like ATPase, C-terminal domain"/>
    <property type="match status" value="1"/>
</dbReference>
<dbReference type="SMART" id="SM00448">
    <property type="entry name" value="REC"/>
    <property type="match status" value="1"/>
</dbReference>
<dbReference type="EC" id="2.7.13.3" evidence="2"/>
<keyword evidence="3" id="KW-0600">Photoreceptor protein</keyword>
<feature type="domain" description="Phytochrome chromophore attachment site" evidence="13">
    <location>
        <begin position="146"/>
        <end position="304"/>
    </location>
</feature>
<dbReference type="PANTHER" id="PTHR41523">
    <property type="entry name" value="TWO-COMPONENT SYSTEM SENSOR PROTEIN"/>
    <property type="match status" value="1"/>
</dbReference>
<keyword evidence="8" id="KW-0418">Kinase</keyword>
<keyword evidence="6" id="KW-0808">Transferase</keyword>
<dbReference type="Gene3D" id="3.30.450.20">
    <property type="entry name" value="PAS domain"/>
    <property type="match status" value="1"/>
</dbReference>
<dbReference type="SUPFAM" id="SSF55785">
    <property type="entry name" value="PYP-like sensor domain (PAS domain)"/>
    <property type="match status" value="1"/>
</dbReference>
<dbReference type="InterPro" id="IPR001294">
    <property type="entry name" value="Phytochrome"/>
</dbReference>
<dbReference type="Gene3D" id="3.30.450.270">
    <property type="match status" value="1"/>
</dbReference>
<dbReference type="PROSITE" id="PS50046">
    <property type="entry name" value="PHYTOCHROME_2"/>
    <property type="match status" value="1"/>
</dbReference>
<keyword evidence="16" id="KW-1185">Reference proteome</keyword>
<evidence type="ECO:0000256" key="3">
    <source>
        <dbReference type="ARBA" id="ARBA00022543"/>
    </source>
</evidence>
<dbReference type="PRINTS" id="PR01033">
    <property type="entry name" value="PHYTOCHROME"/>
</dbReference>
<keyword evidence="9" id="KW-0067">ATP-binding</keyword>
<dbReference type="Pfam" id="PF07536">
    <property type="entry name" value="HWE_HK"/>
    <property type="match status" value="1"/>
</dbReference>
<evidence type="ECO:0000256" key="8">
    <source>
        <dbReference type="ARBA" id="ARBA00022777"/>
    </source>
</evidence>
<dbReference type="OrthoDB" id="9760752at2"/>
<dbReference type="Gene3D" id="3.40.50.2300">
    <property type="match status" value="1"/>
</dbReference>
<evidence type="ECO:0000256" key="10">
    <source>
        <dbReference type="ARBA" id="ARBA00022991"/>
    </source>
</evidence>
<gene>
    <name evidence="15" type="ORF">C5689_10670</name>
</gene>
<dbReference type="SUPFAM" id="SSF55781">
    <property type="entry name" value="GAF domain-like"/>
    <property type="match status" value="2"/>
</dbReference>
<dbReference type="SUPFAM" id="SSF52172">
    <property type="entry name" value="CheY-like"/>
    <property type="match status" value="1"/>
</dbReference>
<comment type="caution">
    <text evidence="15">The sequence shown here is derived from an EMBL/GenBank/DDBJ whole genome shotgun (WGS) entry which is preliminary data.</text>
</comment>
<dbReference type="SMART" id="SM00911">
    <property type="entry name" value="HWE_HK"/>
    <property type="match status" value="1"/>
</dbReference>
<dbReference type="Pfam" id="PF08446">
    <property type="entry name" value="PAS_2"/>
    <property type="match status" value="1"/>
</dbReference>
<dbReference type="InterPro" id="IPR043150">
    <property type="entry name" value="Phytochrome_PHY_sf"/>
</dbReference>
<keyword evidence="11" id="KW-0675">Receptor</keyword>
<evidence type="ECO:0000256" key="1">
    <source>
        <dbReference type="ARBA" id="ARBA00000085"/>
    </source>
</evidence>
<dbReference type="GO" id="GO:0000160">
    <property type="term" value="P:phosphorelay signal transduction system"/>
    <property type="evidence" value="ECO:0007669"/>
    <property type="project" value="InterPro"/>
</dbReference>
<dbReference type="AlphaFoldDB" id="A0A2U1SQK9"/>
<organism evidence="15 16">
    <name type="scientific">Methylosinus sporium</name>
    <dbReference type="NCBI Taxonomy" id="428"/>
    <lineage>
        <taxon>Bacteria</taxon>
        <taxon>Pseudomonadati</taxon>
        <taxon>Pseudomonadota</taxon>
        <taxon>Alphaproteobacteria</taxon>
        <taxon>Hyphomicrobiales</taxon>
        <taxon>Methylocystaceae</taxon>
        <taxon>Methylosinus</taxon>
    </lineage>
</organism>
<name>A0A2U1SQK9_METSR</name>
<keyword evidence="10" id="KW-0157">Chromophore</keyword>
<evidence type="ECO:0000256" key="5">
    <source>
        <dbReference type="ARBA" id="ARBA00022606"/>
    </source>
</evidence>
<evidence type="ECO:0000256" key="6">
    <source>
        <dbReference type="ARBA" id="ARBA00022679"/>
    </source>
</evidence>
<dbReference type="PROSITE" id="PS50110">
    <property type="entry name" value="RESPONSE_REGULATORY"/>
    <property type="match status" value="1"/>
</dbReference>
<dbReference type="Gene3D" id="3.30.450.40">
    <property type="match status" value="1"/>
</dbReference>
<dbReference type="PANTHER" id="PTHR41523:SF8">
    <property type="entry name" value="ETHYLENE RESPONSE SENSOR PROTEIN"/>
    <property type="match status" value="1"/>
</dbReference>
<dbReference type="RefSeq" id="WP_108917263.1">
    <property type="nucleotide sequence ID" value="NZ_BGJY01000020.1"/>
</dbReference>
<accession>A0A2U1SQK9</accession>
<dbReference type="Pfam" id="PF00360">
    <property type="entry name" value="PHY"/>
    <property type="match status" value="1"/>
</dbReference>
<dbReference type="GO" id="GO:0004673">
    <property type="term" value="F:protein histidine kinase activity"/>
    <property type="evidence" value="ECO:0007669"/>
    <property type="project" value="UniProtKB-EC"/>
</dbReference>
<dbReference type="GO" id="GO:0006355">
    <property type="term" value="P:regulation of DNA-templated transcription"/>
    <property type="evidence" value="ECO:0007669"/>
    <property type="project" value="InterPro"/>
</dbReference>
<evidence type="ECO:0000256" key="11">
    <source>
        <dbReference type="ARBA" id="ARBA00023170"/>
    </source>
</evidence>